<reference evidence="1" key="1">
    <citation type="submission" date="2018-01" db="EMBL/GenBank/DDBJ databases">
        <title>An insight into the sialome of Amazonian anophelines.</title>
        <authorList>
            <person name="Ribeiro J.M."/>
            <person name="Scarpassa V."/>
            <person name="Calvo E."/>
        </authorList>
    </citation>
    <scope>NUCLEOTIDE SEQUENCE</scope>
    <source>
        <tissue evidence="1">Salivary glands</tissue>
    </source>
</reference>
<evidence type="ECO:0000313" key="1">
    <source>
        <dbReference type="EMBL" id="MBW31495.1"/>
    </source>
</evidence>
<proteinExistence type="predicted"/>
<accession>A0A2M3ZSM2</accession>
<organism evidence="1">
    <name type="scientific">Anopheles braziliensis</name>
    <dbReference type="NCBI Taxonomy" id="58242"/>
    <lineage>
        <taxon>Eukaryota</taxon>
        <taxon>Metazoa</taxon>
        <taxon>Ecdysozoa</taxon>
        <taxon>Arthropoda</taxon>
        <taxon>Hexapoda</taxon>
        <taxon>Insecta</taxon>
        <taxon>Pterygota</taxon>
        <taxon>Neoptera</taxon>
        <taxon>Endopterygota</taxon>
        <taxon>Diptera</taxon>
        <taxon>Nematocera</taxon>
        <taxon>Culicoidea</taxon>
        <taxon>Culicidae</taxon>
        <taxon>Anophelinae</taxon>
        <taxon>Anopheles</taxon>
    </lineage>
</organism>
<dbReference type="EMBL" id="GGFM01010744">
    <property type="protein sequence ID" value="MBW31495.1"/>
    <property type="molecule type" value="Transcribed_RNA"/>
</dbReference>
<name>A0A2M3ZSM2_9DIPT</name>
<sequence>MLRAVVYLLRVRSRAVSAALRSRHLPAGPAGQPARHQCANAAKARTVVSGTNTHSTTDRLPFTRSHRYHHQAAAAATAAATVEI</sequence>
<dbReference type="AlphaFoldDB" id="A0A2M3ZSM2"/>
<protein>
    <submittedName>
        <fullName evidence="1">Putative secreted peptide</fullName>
    </submittedName>
</protein>